<dbReference type="EMBL" id="LCEJ01000048">
    <property type="protein sequence ID" value="KKS69656.1"/>
    <property type="molecule type" value="Genomic_DNA"/>
</dbReference>
<sequence length="168" mass="17543">MRSKITVFLSVLLLTLLAPAGVIFAHGGGGDDRIRIEARDDGNRVRIEVRGGVGAEGVEVLPKFEVEGNTFEITGEVTAFTGGTVTVGGQAVTIDPGAVANFEQEGTIDVGEVIKVEGFVEDGGALTAREIKADGVDVEEEVEDGVEVEGANVTSLLNQIIAFLQSLM</sequence>
<feature type="domain" description="DUF5666" evidence="1">
    <location>
        <begin position="74"/>
        <end position="132"/>
    </location>
</feature>
<protein>
    <recommendedName>
        <fullName evidence="1">DUF5666 domain-containing protein</fullName>
    </recommendedName>
</protein>
<organism evidence="2 3">
    <name type="scientific">Candidatus Daviesbacteria bacterium GW2011_GWA2_42_7</name>
    <dbReference type="NCBI Taxonomy" id="1618425"/>
    <lineage>
        <taxon>Bacteria</taxon>
        <taxon>Candidatus Daviesiibacteriota</taxon>
    </lineage>
</organism>
<dbReference type="AlphaFoldDB" id="A0A0G1DFS9"/>
<evidence type="ECO:0000259" key="1">
    <source>
        <dbReference type="Pfam" id="PF18914"/>
    </source>
</evidence>
<evidence type="ECO:0000313" key="3">
    <source>
        <dbReference type="Proteomes" id="UP000034785"/>
    </source>
</evidence>
<dbReference type="Proteomes" id="UP000034785">
    <property type="component" value="Unassembled WGS sequence"/>
</dbReference>
<name>A0A0G1DFS9_9BACT</name>
<dbReference type="Pfam" id="PF18914">
    <property type="entry name" value="DUF5666"/>
    <property type="match status" value="1"/>
</dbReference>
<accession>A0A0G1DFS9</accession>
<evidence type="ECO:0000313" key="2">
    <source>
        <dbReference type="EMBL" id="KKS69656.1"/>
    </source>
</evidence>
<reference evidence="2 3" key="1">
    <citation type="journal article" date="2015" name="Nature">
        <title>rRNA introns, odd ribosomes, and small enigmatic genomes across a large radiation of phyla.</title>
        <authorList>
            <person name="Brown C.T."/>
            <person name="Hug L.A."/>
            <person name="Thomas B.C."/>
            <person name="Sharon I."/>
            <person name="Castelle C.J."/>
            <person name="Singh A."/>
            <person name="Wilkins M.J."/>
            <person name="Williams K.H."/>
            <person name="Banfield J.F."/>
        </authorList>
    </citation>
    <scope>NUCLEOTIDE SEQUENCE [LARGE SCALE GENOMIC DNA]</scope>
</reference>
<proteinExistence type="predicted"/>
<gene>
    <name evidence="2" type="ORF">UV41_C0048G0007</name>
</gene>
<dbReference type="InterPro" id="IPR043724">
    <property type="entry name" value="DUF5666"/>
</dbReference>
<comment type="caution">
    <text evidence="2">The sequence shown here is derived from an EMBL/GenBank/DDBJ whole genome shotgun (WGS) entry which is preliminary data.</text>
</comment>